<evidence type="ECO:0000259" key="2">
    <source>
        <dbReference type="Pfam" id="PF26478"/>
    </source>
</evidence>
<dbReference type="AlphaFoldDB" id="A0A202E5Y0"/>
<dbReference type="OrthoDB" id="205411at2157"/>
<keyword evidence="1" id="KW-1133">Transmembrane helix</keyword>
<keyword evidence="1" id="KW-0812">Transmembrane</keyword>
<feature type="transmembrane region" description="Helical" evidence="1">
    <location>
        <begin position="12"/>
        <end position="35"/>
    </location>
</feature>
<dbReference type="EMBL" id="MWPH01000003">
    <property type="protein sequence ID" value="OVE83645.1"/>
    <property type="molecule type" value="Genomic_DNA"/>
</dbReference>
<dbReference type="RefSeq" id="WP_054863994.1">
    <property type="nucleotide sequence ID" value="NZ_MWPH01000003.1"/>
</dbReference>
<proteinExistence type="predicted"/>
<accession>A0A202E5Y0</accession>
<reference evidence="3 4" key="1">
    <citation type="submission" date="2017-02" db="EMBL/GenBank/DDBJ databases">
        <title>Natronthermophilus aegyptiacus gen. nov.,sp. nov., an aerobic, extremely halophilic alkalithermophilic archaeon isolated from the athalassohaline Wadi An Natrun, Egypt.</title>
        <authorList>
            <person name="Zhao B."/>
        </authorList>
    </citation>
    <scope>NUCLEOTIDE SEQUENCE [LARGE SCALE GENOMIC DNA]</scope>
    <source>
        <strain evidence="3 4">CGMCC 1.3597</strain>
    </source>
</reference>
<keyword evidence="4" id="KW-1185">Reference proteome</keyword>
<protein>
    <recommendedName>
        <fullName evidence="2">DUF8151 domain-containing protein</fullName>
    </recommendedName>
</protein>
<feature type="domain" description="DUF8151" evidence="2">
    <location>
        <begin position="1"/>
        <end position="76"/>
    </location>
</feature>
<organism evidence="3 4">
    <name type="scientific">Natronolimnobius baerhuensis</name>
    <dbReference type="NCBI Taxonomy" id="253108"/>
    <lineage>
        <taxon>Archaea</taxon>
        <taxon>Methanobacteriati</taxon>
        <taxon>Methanobacteriota</taxon>
        <taxon>Stenosarchaea group</taxon>
        <taxon>Halobacteria</taxon>
        <taxon>Halobacteriales</taxon>
        <taxon>Natrialbaceae</taxon>
        <taxon>Natronolimnobius</taxon>
    </lineage>
</organism>
<evidence type="ECO:0000313" key="4">
    <source>
        <dbReference type="Proteomes" id="UP000196084"/>
    </source>
</evidence>
<sequence>MSSLSPELLVEAAQVVVYLVVAVVLTAGGLAAELASVQQFGAGEMATALWLAAIGGVMLYAGIYGIAYKKVLARAMVSRQR</sequence>
<feature type="transmembrane region" description="Helical" evidence="1">
    <location>
        <begin position="47"/>
        <end position="67"/>
    </location>
</feature>
<comment type="caution">
    <text evidence="3">The sequence shown here is derived from an EMBL/GenBank/DDBJ whole genome shotgun (WGS) entry which is preliminary data.</text>
</comment>
<dbReference type="InterPro" id="IPR058464">
    <property type="entry name" value="DUF8151"/>
</dbReference>
<keyword evidence="1" id="KW-0472">Membrane</keyword>
<dbReference type="Pfam" id="PF26478">
    <property type="entry name" value="DUF8151"/>
    <property type="match status" value="1"/>
</dbReference>
<name>A0A202E5Y0_9EURY</name>
<evidence type="ECO:0000256" key="1">
    <source>
        <dbReference type="SAM" id="Phobius"/>
    </source>
</evidence>
<evidence type="ECO:0000313" key="3">
    <source>
        <dbReference type="EMBL" id="OVE83645.1"/>
    </source>
</evidence>
<dbReference type="Proteomes" id="UP000196084">
    <property type="component" value="Unassembled WGS sequence"/>
</dbReference>
<gene>
    <name evidence="3" type="ORF">B2G88_14540</name>
</gene>